<dbReference type="Pfam" id="PF02687">
    <property type="entry name" value="FtsX"/>
    <property type="match status" value="1"/>
</dbReference>
<reference evidence="10 11" key="1">
    <citation type="submission" date="2020-02" db="EMBL/GenBank/DDBJ databases">
        <title>Characterization of phylogenetic diversity of novel bifidobacterial species isolated in Czech ZOOs.</title>
        <authorList>
            <person name="Lugli G.A."/>
            <person name="Vera N.B."/>
            <person name="Ventura M."/>
        </authorList>
    </citation>
    <scope>NUCLEOTIDE SEQUENCE [LARGE SCALE GENOMIC DNA]</scope>
    <source>
        <strain evidence="10 11">DSM 109957</strain>
    </source>
</reference>
<organism evidence="10 11">
    <name type="scientific">Bifidobacterium oedipodis</name>
    <dbReference type="NCBI Taxonomy" id="2675322"/>
    <lineage>
        <taxon>Bacteria</taxon>
        <taxon>Bacillati</taxon>
        <taxon>Actinomycetota</taxon>
        <taxon>Actinomycetes</taxon>
        <taxon>Bifidobacteriales</taxon>
        <taxon>Bifidobacteriaceae</taxon>
        <taxon>Bifidobacterium</taxon>
    </lineage>
</organism>
<dbReference type="AlphaFoldDB" id="A0A7Y0HSK0"/>
<dbReference type="EMBL" id="JAAIII010000002">
    <property type="protein sequence ID" value="NMM93678.1"/>
    <property type="molecule type" value="Genomic_DNA"/>
</dbReference>
<keyword evidence="4 7" id="KW-1133">Transmembrane helix</keyword>
<comment type="subcellular location">
    <subcellularLocation>
        <location evidence="1">Cell membrane</location>
        <topology evidence="1">Multi-pass membrane protein</topology>
    </subcellularLocation>
</comment>
<evidence type="ECO:0000259" key="9">
    <source>
        <dbReference type="Pfam" id="PF12704"/>
    </source>
</evidence>
<feature type="transmembrane region" description="Helical" evidence="7">
    <location>
        <begin position="314"/>
        <end position="347"/>
    </location>
</feature>
<gene>
    <name evidence="10" type="ORF">G1C95_0863</name>
</gene>
<evidence type="ECO:0000256" key="3">
    <source>
        <dbReference type="ARBA" id="ARBA00022692"/>
    </source>
</evidence>
<feature type="transmembrane region" description="Helical" evidence="7">
    <location>
        <begin position="268"/>
        <end position="293"/>
    </location>
</feature>
<evidence type="ECO:0000313" key="10">
    <source>
        <dbReference type="EMBL" id="NMM93678.1"/>
    </source>
</evidence>
<evidence type="ECO:0000256" key="6">
    <source>
        <dbReference type="ARBA" id="ARBA00038076"/>
    </source>
</evidence>
<dbReference type="Pfam" id="PF12704">
    <property type="entry name" value="MacB_PCD"/>
    <property type="match status" value="1"/>
</dbReference>
<comment type="similarity">
    <text evidence="6">Belongs to the ABC-4 integral membrane protein family.</text>
</comment>
<dbReference type="InterPro" id="IPR003838">
    <property type="entry name" value="ABC3_permease_C"/>
</dbReference>
<accession>A0A7Y0HSK0</accession>
<feature type="transmembrane region" description="Helical" evidence="7">
    <location>
        <begin position="12"/>
        <end position="36"/>
    </location>
</feature>
<feature type="domain" description="ABC3 transporter permease C-terminal" evidence="8">
    <location>
        <begin position="273"/>
        <end position="390"/>
    </location>
</feature>
<dbReference type="InterPro" id="IPR050250">
    <property type="entry name" value="Macrolide_Exporter_MacB"/>
</dbReference>
<feature type="transmembrane region" description="Helical" evidence="7">
    <location>
        <begin position="367"/>
        <end position="386"/>
    </location>
</feature>
<dbReference type="Proteomes" id="UP000532194">
    <property type="component" value="Unassembled WGS sequence"/>
</dbReference>
<keyword evidence="5 7" id="KW-0472">Membrane</keyword>
<evidence type="ECO:0000259" key="8">
    <source>
        <dbReference type="Pfam" id="PF02687"/>
    </source>
</evidence>
<evidence type="ECO:0000256" key="4">
    <source>
        <dbReference type="ARBA" id="ARBA00022989"/>
    </source>
</evidence>
<protein>
    <submittedName>
        <fullName evidence="10">ABC transporter substrate-binding protein</fullName>
    </submittedName>
</protein>
<dbReference type="GO" id="GO:0005886">
    <property type="term" value="C:plasma membrane"/>
    <property type="evidence" value="ECO:0007669"/>
    <property type="project" value="UniProtKB-SubCell"/>
</dbReference>
<keyword evidence="2" id="KW-1003">Cell membrane</keyword>
<name>A0A7Y0HSK0_9BIFI</name>
<proteinExistence type="inferred from homology"/>
<evidence type="ECO:0000256" key="2">
    <source>
        <dbReference type="ARBA" id="ARBA00022475"/>
    </source>
</evidence>
<comment type="caution">
    <text evidence="10">The sequence shown here is derived from an EMBL/GenBank/DDBJ whole genome shotgun (WGS) entry which is preliminary data.</text>
</comment>
<evidence type="ECO:0000256" key="7">
    <source>
        <dbReference type="SAM" id="Phobius"/>
    </source>
</evidence>
<dbReference type="GO" id="GO:0022857">
    <property type="term" value="F:transmembrane transporter activity"/>
    <property type="evidence" value="ECO:0007669"/>
    <property type="project" value="TreeGrafter"/>
</dbReference>
<feature type="domain" description="MacB-like periplasmic core" evidence="9">
    <location>
        <begin position="17"/>
        <end position="231"/>
    </location>
</feature>
<evidence type="ECO:0000313" key="11">
    <source>
        <dbReference type="Proteomes" id="UP000532194"/>
    </source>
</evidence>
<evidence type="ECO:0000256" key="1">
    <source>
        <dbReference type="ARBA" id="ARBA00004651"/>
    </source>
</evidence>
<dbReference type="InterPro" id="IPR025857">
    <property type="entry name" value="MacB_PCD"/>
</dbReference>
<dbReference type="RefSeq" id="WP_169171717.1">
    <property type="nucleotide sequence ID" value="NZ_JAAIII010000002.1"/>
</dbReference>
<dbReference type="PANTHER" id="PTHR30572">
    <property type="entry name" value="MEMBRANE COMPONENT OF TRANSPORTER-RELATED"/>
    <property type="match status" value="1"/>
</dbReference>
<dbReference type="PANTHER" id="PTHR30572:SF4">
    <property type="entry name" value="ABC TRANSPORTER PERMEASE YTRF"/>
    <property type="match status" value="1"/>
</dbReference>
<keyword evidence="3 7" id="KW-0812">Transmembrane</keyword>
<sequence>MFTMIVRDLRLSFAKTVLTALSMLIGIIAVIAASLVGSIGGDFLAATNAQLSGRAATYQLNLTLGDNEIVTAYDMLNMASAMEQVDGYAMAPAVMQDDLQVISNPKTGDAIPNATADVVLTTAAYNNIYVLPMVSGRWFSQSDAQAGIEIVVNKPGQNMYGTTGDSVAFSADRTQTITKAFITGVVNDGSSTPRMYINAVTFSLFEPQLWDPTSMHVICHPLDSTASTQQISSLVDDVVHDNINGKVTSIQRIDNSDSYADVLQYLQIAFFVCGFLLLFVAALGLINIGLADIEQRSHELLIRRALGASRGNVMVLVAGSSIVLSVCIAALAITISIVLVMVIPLFIPADAPIPNPSYPYQAAQYALAASILTAMLGSIVPAIKAAQLEPAMALR</sequence>
<evidence type="ECO:0000256" key="5">
    <source>
        <dbReference type="ARBA" id="ARBA00023136"/>
    </source>
</evidence>
<keyword evidence="11" id="KW-1185">Reference proteome</keyword>